<gene>
    <name evidence="2" type="ORF">ENH88_04160</name>
</gene>
<protein>
    <submittedName>
        <fullName evidence="2">Uncharacterized protein</fullName>
    </submittedName>
</protein>
<evidence type="ECO:0000256" key="1">
    <source>
        <dbReference type="SAM" id="Phobius"/>
    </source>
</evidence>
<keyword evidence="1" id="KW-0472">Membrane</keyword>
<keyword evidence="1" id="KW-1133">Transmembrane helix</keyword>
<feature type="transmembrane region" description="Helical" evidence="1">
    <location>
        <begin position="12"/>
        <end position="32"/>
    </location>
</feature>
<accession>A0A7V1GDQ1</accession>
<dbReference type="EMBL" id="DRGM01000046">
    <property type="protein sequence ID" value="HEA15639.1"/>
    <property type="molecule type" value="Genomic_DNA"/>
</dbReference>
<proteinExistence type="predicted"/>
<keyword evidence="1" id="KW-0812">Transmembrane</keyword>
<evidence type="ECO:0000313" key="2">
    <source>
        <dbReference type="EMBL" id="HEA15639.1"/>
    </source>
</evidence>
<dbReference type="Proteomes" id="UP000886188">
    <property type="component" value="Unassembled WGS sequence"/>
</dbReference>
<comment type="caution">
    <text evidence="2">The sequence shown here is derived from an EMBL/GenBank/DDBJ whole genome shotgun (WGS) entry which is preliminary data.</text>
</comment>
<name>A0A7V1GDQ1_9GAMM</name>
<dbReference type="AlphaFoldDB" id="A0A7V1GDQ1"/>
<dbReference type="RefSeq" id="WP_304179807.1">
    <property type="nucleotide sequence ID" value="NZ_DRGM01000046.1"/>
</dbReference>
<reference evidence="2" key="1">
    <citation type="journal article" date="2020" name="mSystems">
        <title>Genome- and Community-Level Interaction Insights into Carbon Utilization and Element Cycling Functions of Hydrothermarchaeota in Hydrothermal Sediment.</title>
        <authorList>
            <person name="Zhou Z."/>
            <person name="Liu Y."/>
            <person name="Xu W."/>
            <person name="Pan J."/>
            <person name="Luo Z.H."/>
            <person name="Li M."/>
        </authorList>
    </citation>
    <scope>NUCLEOTIDE SEQUENCE [LARGE SCALE GENOMIC DNA]</scope>
    <source>
        <strain evidence="2">HyVt-346</strain>
    </source>
</reference>
<organism evidence="2">
    <name type="scientific">Pseudoalteromonas prydzensis</name>
    <dbReference type="NCBI Taxonomy" id="182141"/>
    <lineage>
        <taxon>Bacteria</taxon>
        <taxon>Pseudomonadati</taxon>
        <taxon>Pseudomonadota</taxon>
        <taxon>Gammaproteobacteria</taxon>
        <taxon>Alteromonadales</taxon>
        <taxon>Pseudoalteromonadaceae</taxon>
        <taxon>Pseudoalteromonas</taxon>
    </lineage>
</organism>
<sequence>MNVALSIMKKIWNLGAVIFFIWFGFKVIGYGMDILNVEVPSMCKYTDVAEFSSPNGKKIAKLGYSDCGATTNWQSGISIVDVETGKVFRGLFGLDGKPENIEVVWKSDTKVVVSNFPIKNLLWFKNDNFAGVWLELKPSMANRVAGGL</sequence>